<dbReference type="EMBL" id="DULP01000248">
    <property type="protein sequence ID" value="HHW35520.1"/>
    <property type="molecule type" value="Genomic_DNA"/>
</dbReference>
<sequence>MKEASISDQEFVRTQVAHRLGKIDEVQLTSTAATWERLKICGSGGTLLWLAAQSRPADWNNWSSIGPGLEGVRFRQRAPELNPKAFRSLQEILAAGADFDFAVDMQDRRVRSPAVQEGPEKGTATPVFAFNRLGRMPGVVLWPLPGYHDLGSNGFLGNFGTRLIPWEDKQDRFVWRGSPGGRNTIGKTFERDAGYRMRPLLVSNRDGKLSDKKLLRHLDQFPRYRFVSRYIDDPRGDVGFTDRKDIGIDNWPVLRSLKREHIPQPEMLQYKYIVVLRGLDIGSSFYWTMNSGSVGLVMETPFESFASIHFRAWEHYVPFREDGSDFEERLEWCLANDAECQAIADRAGATCRNLARTDLREEIDRRVVGELRRRIQAARI</sequence>
<evidence type="ECO:0000313" key="4">
    <source>
        <dbReference type="Proteomes" id="UP000580830"/>
    </source>
</evidence>
<organism evidence="3 4">
    <name type="scientific">Paracoccus solventivorans</name>
    <dbReference type="NCBI Taxonomy" id="53463"/>
    <lineage>
        <taxon>Bacteria</taxon>
        <taxon>Pseudomonadati</taxon>
        <taxon>Pseudomonadota</taxon>
        <taxon>Alphaproteobacteria</taxon>
        <taxon>Rhodobacterales</taxon>
        <taxon>Paracoccaceae</taxon>
        <taxon>Paracoccus</taxon>
    </lineage>
</organism>
<dbReference type="PANTHER" id="PTHR12203">
    <property type="entry name" value="KDEL LYS-ASP-GLU-LEU CONTAINING - RELATED"/>
    <property type="match status" value="1"/>
</dbReference>
<protein>
    <recommendedName>
        <fullName evidence="2">Glycosyl transferase CAP10 domain-containing protein</fullName>
    </recommendedName>
</protein>
<feature type="domain" description="Glycosyl transferase CAP10" evidence="2">
    <location>
        <begin position="95"/>
        <end position="362"/>
    </location>
</feature>
<evidence type="ECO:0000259" key="2">
    <source>
        <dbReference type="SMART" id="SM00672"/>
    </source>
</evidence>
<evidence type="ECO:0000313" key="3">
    <source>
        <dbReference type="EMBL" id="HHW35520.1"/>
    </source>
</evidence>
<dbReference type="SMART" id="SM00672">
    <property type="entry name" value="CAP10"/>
    <property type="match status" value="1"/>
</dbReference>
<reference evidence="3 4" key="1">
    <citation type="journal article" date="2020" name="Biotechnol. Biofuels">
        <title>New insights from the biogas microbiome by comprehensive genome-resolved metagenomics of nearly 1600 species originating from multiple anaerobic digesters.</title>
        <authorList>
            <person name="Campanaro S."/>
            <person name="Treu L."/>
            <person name="Rodriguez-R L.M."/>
            <person name="Kovalovszki A."/>
            <person name="Ziels R.M."/>
            <person name="Maus I."/>
            <person name="Zhu X."/>
            <person name="Kougias P.G."/>
            <person name="Basile A."/>
            <person name="Luo G."/>
            <person name="Schluter A."/>
            <person name="Konstantinidis K.T."/>
            <person name="Angelidaki I."/>
        </authorList>
    </citation>
    <scope>NUCLEOTIDE SEQUENCE [LARGE SCALE GENOMIC DNA]</scope>
    <source>
        <strain evidence="3">AS04akNAM_125</strain>
    </source>
</reference>
<comment type="caution">
    <text evidence="3">The sequence shown here is derived from an EMBL/GenBank/DDBJ whole genome shotgun (WGS) entry which is preliminary data.</text>
</comment>
<proteinExistence type="predicted"/>
<name>A0A832QYU9_9RHOB</name>
<dbReference type="InterPro" id="IPR006598">
    <property type="entry name" value="CAP10"/>
</dbReference>
<dbReference type="InterPro" id="IPR051091">
    <property type="entry name" value="O-Glucosyltr/Glycosyltrsf_90"/>
</dbReference>
<accession>A0A832QYU9</accession>
<evidence type="ECO:0000256" key="1">
    <source>
        <dbReference type="ARBA" id="ARBA00022679"/>
    </source>
</evidence>
<dbReference type="GO" id="GO:0016740">
    <property type="term" value="F:transferase activity"/>
    <property type="evidence" value="ECO:0007669"/>
    <property type="project" value="UniProtKB-KW"/>
</dbReference>
<gene>
    <name evidence="3" type="ORF">GXX24_15490</name>
</gene>
<dbReference type="RefSeq" id="WP_303731444.1">
    <property type="nucleotide sequence ID" value="NZ_DULP01000248.1"/>
</dbReference>
<dbReference type="Proteomes" id="UP000580830">
    <property type="component" value="Unassembled WGS sequence"/>
</dbReference>
<dbReference type="PANTHER" id="PTHR12203:SF35">
    <property type="entry name" value="PROTEIN O-GLUCOSYLTRANSFERASE 1"/>
    <property type="match status" value="1"/>
</dbReference>
<dbReference type="Pfam" id="PF05686">
    <property type="entry name" value="Glyco_transf_90"/>
    <property type="match status" value="1"/>
</dbReference>
<dbReference type="AlphaFoldDB" id="A0A832QYU9"/>
<keyword evidence="1" id="KW-0808">Transferase</keyword>